<evidence type="ECO:0000313" key="2">
    <source>
        <dbReference type="EMBL" id="MEU1954304.1"/>
    </source>
</evidence>
<keyword evidence="2" id="KW-0413">Isomerase</keyword>
<dbReference type="Pfam" id="PF11716">
    <property type="entry name" value="MDMPI_N"/>
    <property type="match status" value="1"/>
</dbReference>
<dbReference type="InterPro" id="IPR034660">
    <property type="entry name" value="DinB/YfiT-like"/>
</dbReference>
<dbReference type="SUPFAM" id="SSF109854">
    <property type="entry name" value="DinB/YfiT-like putative metalloenzymes"/>
    <property type="match status" value="1"/>
</dbReference>
<gene>
    <name evidence="2" type="ORF">ABZ510_20865</name>
</gene>
<name>A0ABV2WTU0_9NOCA</name>
<feature type="domain" description="Mycothiol-dependent maleylpyruvate isomerase metal-binding" evidence="1">
    <location>
        <begin position="7"/>
        <end position="91"/>
    </location>
</feature>
<dbReference type="EMBL" id="JBEYBF010000014">
    <property type="protein sequence ID" value="MEU1954304.1"/>
    <property type="molecule type" value="Genomic_DNA"/>
</dbReference>
<evidence type="ECO:0000313" key="3">
    <source>
        <dbReference type="Proteomes" id="UP001550628"/>
    </source>
</evidence>
<dbReference type="GO" id="GO:0016853">
    <property type="term" value="F:isomerase activity"/>
    <property type="evidence" value="ECO:0007669"/>
    <property type="project" value="UniProtKB-KW"/>
</dbReference>
<dbReference type="Proteomes" id="UP001550628">
    <property type="component" value="Unassembled WGS sequence"/>
</dbReference>
<dbReference type="GeneID" id="96244014"/>
<dbReference type="InterPro" id="IPR017517">
    <property type="entry name" value="Maleyloyr_isom"/>
</dbReference>
<dbReference type="Gene3D" id="1.20.120.450">
    <property type="entry name" value="dinb family like domain"/>
    <property type="match status" value="1"/>
</dbReference>
<dbReference type="RefSeq" id="WP_030523765.1">
    <property type="nucleotide sequence ID" value="NZ_JBEYBD010000005.1"/>
</dbReference>
<keyword evidence="3" id="KW-1185">Reference proteome</keyword>
<proteinExistence type="predicted"/>
<comment type="caution">
    <text evidence="2">The sequence shown here is derived from an EMBL/GenBank/DDBJ whole genome shotgun (WGS) entry which is preliminary data.</text>
</comment>
<organism evidence="2 3">
    <name type="scientific">Nocardia rhamnosiphila</name>
    <dbReference type="NCBI Taxonomy" id="426716"/>
    <lineage>
        <taxon>Bacteria</taxon>
        <taxon>Bacillati</taxon>
        <taxon>Actinomycetota</taxon>
        <taxon>Actinomycetes</taxon>
        <taxon>Mycobacteriales</taxon>
        <taxon>Nocardiaceae</taxon>
        <taxon>Nocardia</taxon>
    </lineage>
</organism>
<accession>A0ABV2WTU0</accession>
<dbReference type="InterPro" id="IPR024344">
    <property type="entry name" value="MDMPI_metal-binding"/>
</dbReference>
<evidence type="ECO:0000259" key="1">
    <source>
        <dbReference type="Pfam" id="PF11716"/>
    </source>
</evidence>
<dbReference type="NCBIfam" id="TIGR03083">
    <property type="entry name" value="maleylpyruvate isomerase family mycothiol-dependent enzyme"/>
    <property type="match status" value="1"/>
</dbReference>
<reference evidence="2 3" key="1">
    <citation type="submission" date="2024-06" db="EMBL/GenBank/DDBJ databases">
        <title>The Natural Products Discovery Center: Release of the First 8490 Sequenced Strains for Exploring Actinobacteria Biosynthetic Diversity.</title>
        <authorList>
            <person name="Kalkreuter E."/>
            <person name="Kautsar S.A."/>
            <person name="Yang D."/>
            <person name="Bader C.D."/>
            <person name="Teijaro C.N."/>
            <person name="Fluegel L."/>
            <person name="Davis C.M."/>
            <person name="Simpson J.R."/>
            <person name="Lauterbach L."/>
            <person name="Steele A.D."/>
            <person name="Gui C."/>
            <person name="Meng S."/>
            <person name="Li G."/>
            <person name="Viehrig K."/>
            <person name="Ye F."/>
            <person name="Su P."/>
            <person name="Kiefer A.F."/>
            <person name="Nichols A."/>
            <person name="Cepeda A.J."/>
            <person name="Yan W."/>
            <person name="Fan B."/>
            <person name="Jiang Y."/>
            <person name="Adhikari A."/>
            <person name="Zheng C.-J."/>
            <person name="Schuster L."/>
            <person name="Cowan T.M."/>
            <person name="Smanski M.J."/>
            <person name="Chevrette M.G."/>
            <person name="De Carvalho L.P.S."/>
            <person name="Shen B."/>
        </authorList>
    </citation>
    <scope>NUCLEOTIDE SEQUENCE [LARGE SCALE GENOMIC DNA]</scope>
    <source>
        <strain evidence="2 3">NPDC019708</strain>
    </source>
</reference>
<protein>
    <submittedName>
        <fullName evidence="2">Maleylpyruvate isomerase family mycothiol-dependent enzyme</fullName>
    </submittedName>
</protein>
<sequence length="200" mass="22182">MDIRGMLADERAEMTALLRELSEAEWDAPTLCTGWRVRELVAHLRYDSISLAEYAGITVRNRFSIDGVNNAMAAIGTQRAPAQLLAEFAAAPGSVSRWWPRLGLADLFVHQQDIRRPLGRTRDIPADRLRAVLDWPDPFARPGRYTKGLQFAATDFDWVKGSGPAVRGRGEALALAMVGRPVVLDELEGEGVAELRRRCS</sequence>